<dbReference type="SMART" id="SM00044">
    <property type="entry name" value="CYCc"/>
    <property type="match status" value="1"/>
</dbReference>
<dbReference type="PROSITE" id="PS50125">
    <property type="entry name" value="GUANYLATE_CYCLASE_2"/>
    <property type="match status" value="1"/>
</dbReference>
<dbReference type="InterPro" id="IPR029787">
    <property type="entry name" value="Nucleotide_cyclase"/>
</dbReference>
<dbReference type="RefSeq" id="WP_197954985.1">
    <property type="nucleotide sequence ID" value="NZ_CP065668.1"/>
</dbReference>
<dbReference type="SUPFAM" id="SSF81343">
    <property type="entry name" value="Fumarate reductase respiratory complex transmembrane subunits"/>
    <property type="match status" value="1"/>
</dbReference>
<dbReference type="GO" id="GO:0016020">
    <property type="term" value="C:membrane"/>
    <property type="evidence" value="ECO:0007669"/>
    <property type="project" value="InterPro"/>
</dbReference>
<dbReference type="GO" id="GO:0051536">
    <property type="term" value="F:iron-sulfur cluster binding"/>
    <property type="evidence" value="ECO:0007669"/>
    <property type="project" value="InterPro"/>
</dbReference>
<dbReference type="AlphaFoldDB" id="A0A7T2VXW8"/>
<feature type="transmembrane region" description="Helical" evidence="1">
    <location>
        <begin position="24"/>
        <end position="45"/>
    </location>
</feature>
<dbReference type="InterPro" id="IPR034804">
    <property type="entry name" value="SQR/QFR_C/D"/>
</dbReference>
<feature type="domain" description="Guanylate cyclase" evidence="2">
    <location>
        <begin position="367"/>
        <end position="499"/>
    </location>
</feature>
<dbReference type="CDD" id="cd07302">
    <property type="entry name" value="CHD"/>
    <property type="match status" value="1"/>
</dbReference>
<dbReference type="GO" id="GO:0035556">
    <property type="term" value="P:intracellular signal transduction"/>
    <property type="evidence" value="ECO:0007669"/>
    <property type="project" value="InterPro"/>
</dbReference>
<keyword evidence="1" id="KW-0812">Transmembrane</keyword>
<dbReference type="InterPro" id="IPR036010">
    <property type="entry name" value="2Fe-2S_ferredoxin-like_sf"/>
</dbReference>
<protein>
    <submittedName>
        <fullName evidence="4">Adenylate/guanylate cyclase domain-containing protein</fullName>
    </submittedName>
</protein>
<feature type="domain" description="2Fe-2S ferredoxin-type" evidence="3">
    <location>
        <begin position="251"/>
        <end position="345"/>
    </location>
</feature>
<dbReference type="GO" id="GO:0004016">
    <property type="term" value="F:adenylate cyclase activity"/>
    <property type="evidence" value="ECO:0007669"/>
    <property type="project" value="UniProtKB-ARBA"/>
</dbReference>
<dbReference type="SUPFAM" id="SSF55073">
    <property type="entry name" value="Nucleotide cyclase"/>
    <property type="match status" value="1"/>
</dbReference>
<dbReference type="PROSITE" id="PS51085">
    <property type="entry name" value="2FE2S_FER_2"/>
    <property type="match status" value="1"/>
</dbReference>
<dbReference type="PANTHER" id="PTHR43081:SF20">
    <property type="entry name" value="TWO-COMPONENT RESPONSE REGULATOR"/>
    <property type="match status" value="1"/>
</dbReference>
<evidence type="ECO:0000259" key="2">
    <source>
        <dbReference type="PROSITE" id="PS50125"/>
    </source>
</evidence>
<accession>A0A7T2VXW8</accession>
<feature type="transmembrane region" description="Helical" evidence="1">
    <location>
        <begin position="95"/>
        <end position="114"/>
    </location>
</feature>
<evidence type="ECO:0000313" key="5">
    <source>
        <dbReference type="Proteomes" id="UP000594778"/>
    </source>
</evidence>
<dbReference type="PANTHER" id="PTHR43081">
    <property type="entry name" value="ADENYLATE CYCLASE, TERMINAL-DIFFERENTIATION SPECIFIC-RELATED"/>
    <property type="match status" value="1"/>
</dbReference>
<evidence type="ECO:0000313" key="4">
    <source>
        <dbReference type="EMBL" id="QPS07466.1"/>
    </source>
</evidence>
<dbReference type="Proteomes" id="UP000594778">
    <property type="component" value="Chromosome"/>
</dbReference>
<reference evidence="4 5" key="1">
    <citation type="submission" date="2020-12" db="EMBL/GenBank/DDBJ databases">
        <title>FDA dAtabase for Regulatory Grade micrObial Sequences (FDA-ARGOS): Supporting development and validation of Infectious Disease Dx tests.</title>
        <authorList>
            <person name="Sproer C."/>
            <person name="Gronow S."/>
            <person name="Severitt S."/>
            <person name="Schroder I."/>
            <person name="Tallon L."/>
            <person name="Sadzewicz L."/>
            <person name="Zhao X."/>
            <person name="Boylan J."/>
            <person name="Ott S."/>
            <person name="Bowen H."/>
            <person name="Vavikolanu K."/>
            <person name="Mehta A."/>
            <person name="Aluvathingal J."/>
            <person name="Nadendla S."/>
            <person name="Lowell S."/>
            <person name="Myers T."/>
            <person name="Yan Y."/>
            <person name="Sichtig H."/>
        </authorList>
    </citation>
    <scope>NUCLEOTIDE SEQUENCE [LARGE SCALE GENOMIC DNA]</scope>
    <source>
        <strain evidence="4 5">FDAARGOS_909</strain>
    </source>
</reference>
<evidence type="ECO:0000256" key="1">
    <source>
        <dbReference type="SAM" id="Phobius"/>
    </source>
</evidence>
<dbReference type="Pfam" id="PF00211">
    <property type="entry name" value="Guanylate_cyc"/>
    <property type="match status" value="1"/>
</dbReference>
<sequence length="553" mass="60110">MARVPRPALPALPSLRSLHWSTGLVLWTYAALHLSNHALGLVSLGTAEAVRELVHGAWRSLPGSLLLYGALAVHMGLALQALARRRSLRMPALEAVRLLLGLGLPLLLALHVPATRLAQEAWGVDPSYARIVRSSWNPSGMAIQLLLMTAAWTHGCMGLHMALRAHGWWRRWQPLLLTAAVLLPVLAALGIVSMAREIAAAGLPAPAGPSPEASQWLRALTAGLRQGWLACLAALLAGPWLWRRMRLRGARQVLLHYPGRTVQVTQGMSVLEASREHGIAHLSLCGGRARCSTCRVRVSGPAAHLPVPGRDERLTLERVGAPQDVRLACQLRPTGDVQVAPLFRSPAAAQAGRGDEQREVRQVREVAILFVDLRRWSGLAERQWPVDLSWVLDQYFERVGQAVHDSGGMANQFIGDSVMAIFGLDTDLDTACRQAVQASALIDRRMQEWSHTFEAQFGQSVDFGMGLHAGRAAVGRVGFEHATTFTAVGEVVNTASRLQEYTKSAQARLVLSLEVARRAGVADGLGEVRQVQVRGRSEPLPALHVARPGLQWP</sequence>
<dbReference type="InterPro" id="IPR012675">
    <property type="entry name" value="Beta-grasp_dom_sf"/>
</dbReference>
<evidence type="ECO:0000259" key="3">
    <source>
        <dbReference type="PROSITE" id="PS51085"/>
    </source>
</evidence>
<organism evidence="4 5">
    <name type="scientific">Delftia acidovorans</name>
    <name type="common">Pseudomonas acidovorans</name>
    <name type="synonym">Comamonas acidovorans</name>
    <dbReference type="NCBI Taxonomy" id="80866"/>
    <lineage>
        <taxon>Bacteria</taxon>
        <taxon>Pseudomonadati</taxon>
        <taxon>Pseudomonadota</taxon>
        <taxon>Betaproteobacteria</taxon>
        <taxon>Burkholderiales</taxon>
        <taxon>Comamonadaceae</taxon>
        <taxon>Delftia</taxon>
    </lineage>
</organism>
<feature type="transmembrane region" description="Helical" evidence="1">
    <location>
        <begin position="175"/>
        <end position="196"/>
    </location>
</feature>
<dbReference type="InterPro" id="IPR001054">
    <property type="entry name" value="A/G_cyclase"/>
</dbReference>
<dbReference type="Gene3D" id="3.10.20.30">
    <property type="match status" value="1"/>
</dbReference>
<dbReference type="Gene3D" id="3.30.70.1230">
    <property type="entry name" value="Nucleotide cyclase"/>
    <property type="match status" value="1"/>
</dbReference>
<dbReference type="InterPro" id="IPR001041">
    <property type="entry name" value="2Fe-2S_ferredoxin-type"/>
</dbReference>
<dbReference type="Pfam" id="PF00111">
    <property type="entry name" value="Fer2"/>
    <property type="match status" value="1"/>
</dbReference>
<feature type="transmembrane region" description="Helical" evidence="1">
    <location>
        <begin position="65"/>
        <end position="83"/>
    </location>
</feature>
<name>A0A7T2VXW8_DELAC</name>
<keyword evidence="1" id="KW-0472">Membrane</keyword>
<dbReference type="GO" id="GO:0006171">
    <property type="term" value="P:cAMP biosynthetic process"/>
    <property type="evidence" value="ECO:0007669"/>
    <property type="project" value="TreeGrafter"/>
</dbReference>
<dbReference type="SUPFAM" id="SSF54292">
    <property type="entry name" value="2Fe-2S ferredoxin-like"/>
    <property type="match status" value="1"/>
</dbReference>
<dbReference type="CDD" id="cd00207">
    <property type="entry name" value="fer2"/>
    <property type="match status" value="1"/>
</dbReference>
<dbReference type="InterPro" id="IPR050697">
    <property type="entry name" value="Adenylyl/Guanylyl_Cyclase_3/4"/>
</dbReference>
<gene>
    <name evidence="4" type="ORF">I6G66_24820</name>
</gene>
<dbReference type="EMBL" id="CP065668">
    <property type="protein sequence ID" value="QPS07466.1"/>
    <property type="molecule type" value="Genomic_DNA"/>
</dbReference>
<keyword evidence="1" id="KW-1133">Transmembrane helix</keyword>
<feature type="transmembrane region" description="Helical" evidence="1">
    <location>
        <begin position="142"/>
        <end position="163"/>
    </location>
</feature>
<proteinExistence type="predicted"/>